<evidence type="ECO:0000313" key="2">
    <source>
        <dbReference type="EMBL" id="KIC57767.1"/>
    </source>
</evidence>
<comment type="caution">
    <text evidence="2">The sequence shown here is derived from an EMBL/GenBank/DDBJ whole genome shotgun (WGS) entry which is preliminary data.</text>
</comment>
<protein>
    <recommendedName>
        <fullName evidence="4">DUF1345 domain-containing protein</fullName>
    </recommendedName>
</protein>
<feature type="transmembrane region" description="Helical" evidence="1">
    <location>
        <begin position="12"/>
        <end position="34"/>
    </location>
</feature>
<feature type="transmembrane region" description="Helical" evidence="1">
    <location>
        <begin position="40"/>
        <end position="60"/>
    </location>
</feature>
<proteinExistence type="predicted"/>
<name>A0A0B4CMT0_9MICO</name>
<dbReference type="EMBL" id="JWSZ01000011">
    <property type="protein sequence ID" value="KIC57767.1"/>
    <property type="molecule type" value="Genomic_DNA"/>
</dbReference>
<keyword evidence="1" id="KW-0472">Membrane</keyword>
<evidence type="ECO:0008006" key="4">
    <source>
        <dbReference type="Google" id="ProtNLM"/>
    </source>
</evidence>
<accession>A0A0B4CMT0</accession>
<evidence type="ECO:0000256" key="1">
    <source>
        <dbReference type="SAM" id="Phobius"/>
    </source>
</evidence>
<evidence type="ECO:0000313" key="3">
    <source>
        <dbReference type="Proteomes" id="UP000031202"/>
    </source>
</evidence>
<dbReference type="Proteomes" id="UP000031202">
    <property type="component" value="Unassembled WGS sequence"/>
</dbReference>
<dbReference type="RefSeq" id="WP_039415849.1">
    <property type="nucleotide sequence ID" value="NZ_JWSZ01000011.1"/>
</dbReference>
<reference evidence="2 3" key="1">
    <citation type="submission" date="2014-12" db="EMBL/GenBank/DDBJ databases">
        <title>Genome sequencing of Microbacterium hominis TPW29.</title>
        <authorList>
            <person name="Tan P.W."/>
            <person name="Chan K.-G."/>
        </authorList>
    </citation>
    <scope>NUCLEOTIDE SEQUENCE [LARGE SCALE GENOMIC DNA]</scope>
    <source>
        <strain evidence="2 3">TPW29</strain>
    </source>
</reference>
<organism evidence="2 3">
    <name type="scientific">Microbacterium hominis</name>
    <dbReference type="NCBI Taxonomy" id="162426"/>
    <lineage>
        <taxon>Bacteria</taxon>
        <taxon>Bacillati</taxon>
        <taxon>Actinomycetota</taxon>
        <taxon>Actinomycetes</taxon>
        <taxon>Micrococcales</taxon>
        <taxon>Microbacteriaceae</taxon>
        <taxon>Microbacterium</taxon>
    </lineage>
</organism>
<dbReference type="InterPro" id="IPR009781">
    <property type="entry name" value="DUF1345"/>
</dbReference>
<feature type="transmembrane region" description="Helical" evidence="1">
    <location>
        <begin position="107"/>
        <end position="127"/>
    </location>
</feature>
<dbReference type="Pfam" id="PF07077">
    <property type="entry name" value="DUF1345"/>
    <property type="match status" value="1"/>
</dbReference>
<keyword evidence="1" id="KW-1133">Transmembrane helix</keyword>
<feature type="transmembrane region" description="Helical" evidence="1">
    <location>
        <begin position="196"/>
        <end position="216"/>
    </location>
</feature>
<dbReference type="AlphaFoldDB" id="A0A0B4CMT0"/>
<feature type="transmembrane region" description="Helical" evidence="1">
    <location>
        <begin position="81"/>
        <end position="101"/>
    </location>
</feature>
<keyword evidence="1" id="KW-0812">Transmembrane</keyword>
<gene>
    <name evidence="2" type="ORF">RM52_09175</name>
</gene>
<sequence length="217" mass="22295">MSSRRHPSRVAVRGPLSLAVGVVVAVVVSIAAGISVGLLAGWAVVAAINVVWLLSVVWPMNADQTRSHTTSVDPGRPVARLIALAGSVASLGGVVAVLVGGGGGGHARAFLVAGVAIAAVVSSWALIQVDYMLRYARVYYARVAAGKAGGIDFNQDDAPMYSDFGYFSVGLGMTYQVSDTDVSANEIRRIIVAQTLLAYLFGAVILASVINLVAGLG</sequence>